<sequence length="70" mass="7624">MPLPPCTRYTTGGWFHIHPSTVHIPSASKQPPKPARWSTSPIDLAKETQWQSEGLHTAAAAAAAPWLLPK</sequence>
<keyword evidence="2" id="KW-1185">Reference proteome</keyword>
<reference evidence="2" key="1">
    <citation type="journal article" date="2011" name="Nat. Commun.">
        <title>Effector diversification within compartments of the Leptosphaeria maculans genome affected by Repeat-Induced Point mutations.</title>
        <authorList>
            <person name="Rouxel T."/>
            <person name="Grandaubert J."/>
            <person name="Hane J.K."/>
            <person name="Hoede C."/>
            <person name="van de Wouw A.P."/>
            <person name="Couloux A."/>
            <person name="Dominguez V."/>
            <person name="Anthouard V."/>
            <person name="Bally P."/>
            <person name="Bourras S."/>
            <person name="Cozijnsen A.J."/>
            <person name="Ciuffetti L.M."/>
            <person name="Degrave A."/>
            <person name="Dilmaghani A."/>
            <person name="Duret L."/>
            <person name="Fudal I."/>
            <person name="Goodwin S.B."/>
            <person name="Gout L."/>
            <person name="Glaser N."/>
            <person name="Linglin J."/>
            <person name="Kema G.H.J."/>
            <person name="Lapalu N."/>
            <person name="Lawrence C.B."/>
            <person name="May K."/>
            <person name="Meyer M."/>
            <person name="Ollivier B."/>
            <person name="Poulain J."/>
            <person name="Schoch C.L."/>
            <person name="Simon A."/>
            <person name="Spatafora J.W."/>
            <person name="Stachowiak A."/>
            <person name="Turgeon B.G."/>
            <person name="Tyler B.M."/>
            <person name="Vincent D."/>
            <person name="Weissenbach J."/>
            <person name="Amselem J."/>
            <person name="Quesneville H."/>
            <person name="Oliver R.P."/>
            <person name="Wincker P."/>
            <person name="Balesdent M.-H."/>
            <person name="Howlett B.J."/>
        </authorList>
    </citation>
    <scope>NUCLEOTIDE SEQUENCE [LARGE SCALE GENOMIC DNA]</scope>
    <source>
        <strain evidence="2">JN3 / isolate v23.1.3 / race Av1-4-5-6-7-8</strain>
    </source>
</reference>
<dbReference type="AlphaFoldDB" id="E4ZGT7"/>
<dbReference type="InParanoid" id="E4ZGT7"/>
<dbReference type="EMBL" id="FP929064">
    <property type="protein sequence ID" value="CBX90507.1"/>
    <property type="molecule type" value="Genomic_DNA"/>
</dbReference>
<dbReference type="VEuPathDB" id="FungiDB:LEMA_uP066330.1"/>
<evidence type="ECO:0000313" key="2">
    <source>
        <dbReference type="Proteomes" id="UP000002668"/>
    </source>
</evidence>
<accession>E4ZGT7</accession>
<name>E4ZGT7_LEPMJ</name>
<dbReference type="Proteomes" id="UP000002668">
    <property type="component" value="Genome"/>
</dbReference>
<proteinExistence type="predicted"/>
<organism evidence="1 2">
    <name type="scientific">Leptosphaeria maculans (strain JN3 / isolate v23.1.3 / race Av1-4-5-6-7-8)</name>
    <name type="common">Blackleg fungus</name>
    <name type="synonym">Phoma lingam</name>
    <dbReference type="NCBI Taxonomy" id="985895"/>
    <lineage>
        <taxon>Eukaryota</taxon>
        <taxon>Fungi</taxon>
        <taxon>Dikarya</taxon>
        <taxon>Ascomycota</taxon>
        <taxon>Pezizomycotina</taxon>
        <taxon>Dothideomycetes</taxon>
        <taxon>Pleosporomycetidae</taxon>
        <taxon>Pleosporales</taxon>
        <taxon>Pleosporineae</taxon>
        <taxon>Leptosphaeriaceae</taxon>
        <taxon>Plenodomus</taxon>
        <taxon>Plenodomus lingam/Leptosphaeria maculans species complex</taxon>
    </lineage>
</organism>
<dbReference type="HOGENOM" id="CLU_2758228_0_0_1"/>
<evidence type="ECO:0000313" key="1">
    <source>
        <dbReference type="EMBL" id="CBX90507.1"/>
    </source>
</evidence>
<gene>
    <name evidence="1" type="ORF">LEMA_uP066330.1</name>
</gene>
<protein>
    <submittedName>
        <fullName evidence="1">Uncharacterized protein</fullName>
    </submittedName>
</protein>